<organism evidence="2 3">
    <name type="scientific">Phytohabitans aurantiacus</name>
    <dbReference type="NCBI Taxonomy" id="3016789"/>
    <lineage>
        <taxon>Bacteria</taxon>
        <taxon>Bacillati</taxon>
        <taxon>Actinomycetota</taxon>
        <taxon>Actinomycetes</taxon>
        <taxon>Micromonosporales</taxon>
        <taxon>Micromonosporaceae</taxon>
    </lineage>
</organism>
<dbReference type="EMBL" id="BSDI01000017">
    <property type="protein sequence ID" value="GLH98498.1"/>
    <property type="molecule type" value="Genomic_DNA"/>
</dbReference>
<dbReference type="GO" id="GO:0004497">
    <property type="term" value="F:monooxygenase activity"/>
    <property type="evidence" value="ECO:0007669"/>
    <property type="project" value="UniProtKB-KW"/>
</dbReference>
<protein>
    <submittedName>
        <fullName evidence="2">Antibiotic biosynthesis monooxygenase</fullName>
    </submittedName>
</protein>
<dbReference type="PROSITE" id="PS51725">
    <property type="entry name" value="ABM"/>
    <property type="match status" value="1"/>
</dbReference>
<dbReference type="Pfam" id="PF03992">
    <property type="entry name" value="ABM"/>
    <property type="match status" value="1"/>
</dbReference>
<gene>
    <name evidence="2" type="ORF">Pa4123_37730</name>
</gene>
<proteinExistence type="predicted"/>
<accession>A0ABQ5QV95</accession>
<sequence length="126" mass="14415">MNPRTQEPIAFRVMLRMTIKAGAEADFERVWREIGDAVTSHPANLGQWLSRAAEESGSEGVVYYIVSDWVDEPGFREFETSDRHLEHRQRLHPYRSGGTMTTMRVVAHLPGTPSAVSHHEWETVRL</sequence>
<dbReference type="Proteomes" id="UP001144280">
    <property type="component" value="Unassembled WGS sequence"/>
</dbReference>
<dbReference type="SUPFAM" id="SSF54909">
    <property type="entry name" value="Dimeric alpha+beta barrel"/>
    <property type="match status" value="1"/>
</dbReference>
<comment type="caution">
    <text evidence="2">The sequence shown here is derived from an EMBL/GenBank/DDBJ whole genome shotgun (WGS) entry which is preliminary data.</text>
</comment>
<keyword evidence="3" id="KW-1185">Reference proteome</keyword>
<evidence type="ECO:0000313" key="3">
    <source>
        <dbReference type="Proteomes" id="UP001144280"/>
    </source>
</evidence>
<name>A0ABQ5QV95_9ACTN</name>
<dbReference type="RefSeq" id="WP_281897455.1">
    <property type="nucleotide sequence ID" value="NZ_BSDI01000017.1"/>
</dbReference>
<dbReference type="Gene3D" id="3.30.70.100">
    <property type="match status" value="1"/>
</dbReference>
<reference evidence="2" key="1">
    <citation type="submission" date="2022-12" db="EMBL/GenBank/DDBJ databases">
        <title>New Phytohabitans aurantiacus sp. RD004123 nov., an actinomycete isolated from soil.</title>
        <authorList>
            <person name="Triningsih D.W."/>
            <person name="Harunari E."/>
            <person name="Igarashi Y."/>
        </authorList>
    </citation>
    <scope>NUCLEOTIDE SEQUENCE</scope>
    <source>
        <strain evidence="2">RD004123</strain>
    </source>
</reference>
<evidence type="ECO:0000313" key="2">
    <source>
        <dbReference type="EMBL" id="GLH98498.1"/>
    </source>
</evidence>
<keyword evidence="2" id="KW-0560">Oxidoreductase</keyword>
<feature type="domain" description="ABM" evidence="1">
    <location>
        <begin position="11"/>
        <end position="103"/>
    </location>
</feature>
<dbReference type="InterPro" id="IPR007138">
    <property type="entry name" value="ABM_dom"/>
</dbReference>
<dbReference type="InterPro" id="IPR011008">
    <property type="entry name" value="Dimeric_a/b-barrel"/>
</dbReference>
<keyword evidence="2" id="KW-0503">Monooxygenase</keyword>
<evidence type="ECO:0000259" key="1">
    <source>
        <dbReference type="PROSITE" id="PS51725"/>
    </source>
</evidence>